<dbReference type="InterPro" id="IPR056008">
    <property type="entry name" value="DUF7586"/>
</dbReference>
<dbReference type="STRING" id="642780.SAMN04488570_0963"/>
<dbReference type="AlphaFoldDB" id="A0A1H1NUD2"/>
<accession>A0A1H1NUD2</accession>
<protein>
    <submittedName>
        <fullName evidence="3">CubicO group peptidase, beta-lactamase class C family</fullName>
    </submittedName>
</protein>
<dbReference type="SUPFAM" id="SSF56601">
    <property type="entry name" value="beta-lactamase/transpeptidase-like"/>
    <property type="match status" value="1"/>
</dbReference>
<dbReference type="InterPro" id="IPR050491">
    <property type="entry name" value="AmpC-like"/>
</dbReference>
<reference evidence="4" key="1">
    <citation type="submission" date="2016-10" db="EMBL/GenBank/DDBJ databases">
        <authorList>
            <person name="Varghese N."/>
            <person name="Submissions S."/>
        </authorList>
    </citation>
    <scope>NUCLEOTIDE SEQUENCE [LARGE SCALE GENOMIC DNA]</scope>
    <source>
        <strain evidence="4">DSM 22127</strain>
    </source>
</reference>
<dbReference type="InterPro" id="IPR001466">
    <property type="entry name" value="Beta-lactam-related"/>
</dbReference>
<dbReference type="Proteomes" id="UP000198859">
    <property type="component" value="Chromosome I"/>
</dbReference>
<name>A0A1H1NUD2_9ACTN</name>
<keyword evidence="4" id="KW-1185">Reference proteome</keyword>
<feature type="domain" description="DUF7586" evidence="2">
    <location>
        <begin position="342"/>
        <end position="425"/>
    </location>
</feature>
<evidence type="ECO:0000313" key="4">
    <source>
        <dbReference type="Proteomes" id="UP000198859"/>
    </source>
</evidence>
<evidence type="ECO:0000259" key="1">
    <source>
        <dbReference type="Pfam" id="PF00144"/>
    </source>
</evidence>
<dbReference type="InterPro" id="IPR012338">
    <property type="entry name" value="Beta-lactam/transpept-like"/>
</dbReference>
<proteinExistence type="predicted"/>
<dbReference type="EMBL" id="LT629757">
    <property type="protein sequence ID" value="SDS02365.1"/>
    <property type="molecule type" value="Genomic_DNA"/>
</dbReference>
<feature type="domain" description="Beta-lactamase-related" evidence="1">
    <location>
        <begin position="14"/>
        <end position="315"/>
    </location>
</feature>
<sequence>MTQPGPAPRAEHLQAVTDRYQAERRLPSLVTGLLDPGLPSGLGWTGAAGSPATSDTQFRIGSITKTLTAVLVLQCRDEGLLSLDDPLGRFVPEAGRYAAATVRGLLSHTAGMQSEPAGPWWERSPGGTVAQLLAANDGSGAVFEPGTHHHYSNLGYGLLGEVVARVRGASWRTLVSTRVLEPLGLRRTSYAAEAPAATGWSVHHLAGTLVPEPAHDTGAMAPAGQLWSTVEDLARFGGFLLDGHPDVLDAPTLREMRQPVAPATEYGLGVRVAPYAAGLLVGHTGSMPGFQSALLVDPVRRTGVVALTNATTGFSGTELAGALLGPRTPGRLDPWVPARQVPAWALELLGTWHWGSSAYEVRWHADRLEWRDLARGLAIAEQFTRAPDGRIVGEAGYHHGETLHVVRREDGSVLRLECATFVYTREPYRDDADHSPTEETAR</sequence>
<dbReference type="Pfam" id="PF00144">
    <property type="entry name" value="Beta-lactamase"/>
    <property type="match status" value="1"/>
</dbReference>
<dbReference type="Pfam" id="PF24491">
    <property type="entry name" value="DUF7586"/>
    <property type="match status" value="1"/>
</dbReference>
<dbReference type="PANTHER" id="PTHR46825">
    <property type="entry name" value="D-ALANYL-D-ALANINE-CARBOXYPEPTIDASE/ENDOPEPTIDASE AMPH"/>
    <property type="match status" value="1"/>
</dbReference>
<dbReference type="PANTHER" id="PTHR46825:SF7">
    <property type="entry name" value="D-ALANYL-D-ALANINE CARBOXYPEPTIDASE"/>
    <property type="match status" value="1"/>
</dbReference>
<dbReference type="Gene3D" id="3.40.710.10">
    <property type="entry name" value="DD-peptidase/beta-lactamase superfamily"/>
    <property type="match status" value="1"/>
</dbReference>
<evidence type="ECO:0000259" key="2">
    <source>
        <dbReference type="Pfam" id="PF24491"/>
    </source>
</evidence>
<evidence type="ECO:0000313" key="3">
    <source>
        <dbReference type="EMBL" id="SDS02365.1"/>
    </source>
</evidence>
<organism evidence="3 4">
    <name type="scientific">Nocardioides scoriae</name>
    <dbReference type="NCBI Taxonomy" id="642780"/>
    <lineage>
        <taxon>Bacteria</taxon>
        <taxon>Bacillati</taxon>
        <taxon>Actinomycetota</taxon>
        <taxon>Actinomycetes</taxon>
        <taxon>Propionibacteriales</taxon>
        <taxon>Nocardioidaceae</taxon>
        <taxon>Nocardioides</taxon>
    </lineage>
</organism>
<dbReference type="RefSeq" id="WP_231917048.1">
    <property type="nucleotide sequence ID" value="NZ_LT629757.1"/>
</dbReference>
<gene>
    <name evidence="3" type="ORF">SAMN04488570_0963</name>
</gene>